<comment type="caution">
    <text evidence="2">The sequence shown here is derived from an EMBL/GenBank/DDBJ whole genome shotgun (WGS) entry which is preliminary data.</text>
</comment>
<protein>
    <submittedName>
        <fullName evidence="2">Uncharacterized protein</fullName>
    </submittedName>
</protein>
<evidence type="ECO:0000256" key="1">
    <source>
        <dbReference type="SAM" id="Coils"/>
    </source>
</evidence>
<gene>
    <name evidence="2" type="ORF">EZS28_021249</name>
</gene>
<proteinExistence type="predicted"/>
<feature type="coiled-coil region" evidence="1">
    <location>
        <begin position="191"/>
        <end position="218"/>
    </location>
</feature>
<dbReference type="Proteomes" id="UP000324800">
    <property type="component" value="Unassembled WGS sequence"/>
</dbReference>
<feature type="coiled-coil region" evidence="1">
    <location>
        <begin position="253"/>
        <end position="287"/>
    </location>
</feature>
<organism evidence="2 3">
    <name type="scientific">Streblomastix strix</name>
    <dbReference type="NCBI Taxonomy" id="222440"/>
    <lineage>
        <taxon>Eukaryota</taxon>
        <taxon>Metamonada</taxon>
        <taxon>Preaxostyla</taxon>
        <taxon>Oxymonadida</taxon>
        <taxon>Streblomastigidae</taxon>
        <taxon>Streblomastix</taxon>
    </lineage>
</organism>
<dbReference type="EMBL" id="SNRW01006360">
    <property type="protein sequence ID" value="KAA6383226.1"/>
    <property type="molecule type" value="Genomic_DNA"/>
</dbReference>
<sequence length="345" mass="40522">MQDRQLYLDGNTGIGEYKTKPVHFGYCCCLGHEYREFRLDDVSEVEDITTKKMVTRRPRRGISYQQEVTNTRVKFRFVDESSYFPDMEVSKDEVESIDRFIRDYKQGFVHNQDAHQIEMRNMQQDDYPDLAQAYPIPSNTTHAYPIPSNAPQQQYPNTKMSFKRHPDKLSLELAKSFETLSAQYDRDKRKYEDNISENVELKRQIELAENKLQLINQKFDKELHTKREIEQTSNSRASQIKRLEAKIVVSVERKGAAEKIQKLLEKVQEMKEERRLLRGELVSQQQILDEHNTTITGLQSALQSSAKKEGYSDGSIDEYKRELLRRFGERTEENKHLAVEVAEKN</sequence>
<feature type="non-terminal residue" evidence="2">
    <location>
        <position position="345"/>
    </location>
</feature>
<name>A0A5J4VL96_9EUKA</name>
<accession>A0A5J4VL96</accession>
<evidence type="ECO:0000313" key="3">
    <source>
        <dbReference type="Proteomes" id="UP000324800"/>
    </source>
</evidence>
<dbReference type="AlphaFoldDB" id="A0A5J4VL96"/>
<reference evidence="2 3" key="1">
    <citation type="submission" date="2019-03" db="EMBL/GenBank/DDBJ databases">
        <title>Single cell metagenomics reveals metabolic interactions within the superorganism composed of flagellate Streblomastix strix and complex community of Bacteroidetes bacteria on its surface.</title>
        <authorList>
            <person name="Treitli S.C."/>
            <person name="Kolisko M."/>
            <person name="Husnik F."/>
            <person name="Keeling P."/>
            <person name="Hampl V."/>
        </authorList>
    </citation>
    <scope>NUCLEOTIDE SEQUENCE [LARGE SCALE GENOMIC DNA]</scope>
    <source>
        <strain evidence="2">ST1C</strain>
    </source>
</reference>
<evidence type="ECO:0000313" key="2">
    <source>
        <dbReference type="EMBL" id="KAA6383226.1"/>
    </source>
</evidence>
<keyword evidence="1" id="KW-0175">Coiled coil</keyword>
<dbReference type="OrthoDB" id="10651931at2759"/>